<protein>
    <submittedName>
        <fullName evidence="2">ATP-binding protein</fullName>
    </submittedName>
</protein>
<evidence type="ECO:0000313" key="2">
    <source>
        <dbReference type="EMBL" id="XCC94608.1"/>
    </source>
</evidence>
<organism evidence="2">
    <name type="scientific">Alloyangia sp. H15</name>
    <dbReference type="NCBI Taxonomy" id="3029062"/>
    <lineage>
        <taxon>Bacteria</taxon>
        <taxon>Pseudomonadati</taxon>
        <taxon>Pseudomonadota</taxon>
        <taxon>Alphaproteobacteria</taxon>
        <taxon>Rhodobacterales</taxon>
        <taxon>Roseobacteraceae</taxon>
        <taxon>Alloyangia</taxon>
    </lineage>
</organism>
<dbReference type="SUPFAM" id="SSF55874">
    <property type="entry name" value="ATPase domain of HSP90 chaperone/DNA topoisomerase II/histidine kinase"/>
    <property type="match status" value="1"/>
</dbReference>
<dbReference type="Pfam" id="PF13589">
    <property type="entry name" value="HATPase_c_3"/>
    <property type="match status" value="1"/>
</dbReference>
<feature type="compositionally biased region" description="Basic and acidic residues" evidence="1">
    <location>
        <begin position="412"/>
        <end position="438"/>
    </location>
</feature>
<dbReference type="InterPro" id="IPR036890">
    <property type="entry name" value="HATPase_C_sf"/>
</dbReference>
<dbReference type="RefSeq" id="WP_353473434.1">
    <property type="nucleotide sequence ID" value="NZ_CP123384.1"/>
</dbReference>
<keyword evidence="2" id="KW-0067">ATP-binding</keyword>
<dbReference type="EMBL" id="CP123384">
    <property type="protein sequence ID" value="XCC94608.1"/>
    <property type="molecule type" value="Genomic_DNA"/>
</dbReference>
<feature type="region of interest" description="Disordered" evidence="1">
    <location>
        <begin position="412"/>
        <end position="455"/>
    </location>
</feature>
<evidence type="ECO:0000256" key="1">
    <source>
        <dbReference type="SAM" id="MobiDB-lite"/>
    </source>
</evidence>
<accession>A0AAU8AJ27</accession>
<name>A0AAU8AJ27_9RHOB</name>
<dbReference type="GO" id="GO:0005524">
    <property type="term" value="F:ATP binding"/>
    <property type="evidence" value="ECO:0007669"/>
    <property type="project" value="UniProtKB-KW"/>
</dbReference>
<dbReference type="AlphaFoldDB" id="A0AAU8AJ27"/>
<dbReference type="Gene3D" id="3.30.565.10">
    <property type="entry name" value="Histidine kinase-like ATPase, C-terminal domain"/>
    <property type="match status" value="1"/>
</dbReference>
<reference evidence="2" key="1">
    <citation type="submission" date="2023-02" db="EMBL/GenBank/DDBJ databases">
        <title>Description and genomic characterization of Salipiger bruguierae sp. nov., isolated from the sediment of mangrove plant Bruguiera sexangula.</title>
        <authorList>
            <person name="Long M."/>
        </authorList>
    </citation>
    <scope>NUCLEOTIDE SEQUENCE</scope>
    <source>
        <strain evidence="2">H15</strain>
    </source>
</reference>
<keyword evidence="2" id="KW-0547">Nucleotide-binding</keyword>
<gene>
    <name evidence="2" type="ORF">PVT71_05155</name>
</gene>
<proteinExistence type="predicted"/>
<sequence length="595" mass="66754">MATQLELQIEYANALDENSVDYTFAIGEAFVESMRSTHYKHTGTAVDELIDNAIEAGANTISVAFGFQKNGDKKPNAIAIIDNGHGMPPNMVRRAASWGGTHRHRNETREGMGRFGFGLPSASVNQGKRFTIFSKLRGEDWYAVTVDLDDVAALKYSPVPGKVEVPVYRKETPPDWVLKDVEENFPEGKLNHGTIVVWEKLDRLTWSTVNGLRNNLLSHFGTIYRNYLSQTQIVFDNTIVGAVDPLFITPGARFFDEDSQRAVALEPGEISVRSARTGNMCKIKVRFASMPLGFYSVDKSKGASGKNGNARFRVKNQNLGIVVCRMGRQIHVVDKITANDGTQGWEGLGSLSNNDDRYWGLEIDFPADLDEEFTISNSKQDVVMSDRIWQLLKEGGVLSGLKSLKRLYKEAKAADKSKPAEGENKPRPSELAAKEGSEQSRPGRVHPMSQERGEQAKKNFEEFYKNAAKERKVPENVAKEELEAETKERPYKVEFETMPDAPFYRMEQRGAMKVLKVNMAHRFYLDIYANQSATSFMRYALEVVLFSIGEGELDAIGNVSKESFYHVEKLEWSKKMNVMLGALSEYADEDDEEAA</sequence>